<dbReference type="AlphaFoldDB" id="A0A4S4BEA5"/>
<keyword evidence="3" id="KW-1185">Reference proteome</keyword>
<comment type="caution">
    <text evidence="2">The sequence shown here is derived from an EMBL/GenBank/DDBJ whole genome shotgun (WGS) entry which is preliminary data.</text>
</comment>
<evidence type="ECO:0000313" key="2">
    <source>
        <dbReference type="EMBL" id="THF72133.1"/>
    </source>
</evidence>
<evidence type="ECO:0000313" key="3">
    <source>
        <dbReference type="Proteomes" id="UP000310636"/>
    </source>
</evidence>
<dbReference type="Proteomes" id="UP000310636">
    <property type="component" value="Unassembled WGS sequence"/>
</dbReference>
<protein>
    <submittedName>
        <fullName evidence="2">Winged helix-turn-helix domain-containing protein</fullName>
    </submittedName>
</protein>
<name>A0A4S4BEA5_9BACL</name>
<dbReference type="OrthoDB" id="1908912at2"/>
<accession>A0A4S4BEA5</accession>
<reference evidence="2 3" key="1">
    <citation type="submission" date="2019-04" db="EMBL/GenBank/DDBJ databases">
        <title>Cohnella sp. nov. isolated from preserved vegetables.</title>
        <authorList>
            <person name="Lin S.-Y."/>
            <person name="Hung M.-H."/>
            <person name="Young C.-C."/>
        </authorList>
    </citation>
    <scope>NUCLEOTIDE SEQUENCE [LARGE SCALE GENOMIC DNA]</scope>
    <source>
        <strain evidence="2 3">CC-MHH1044</strain>
    </source>
</reference>
<evidence type="ECO:0000259" key="1">
    <source>
        <dbReference type="Pfam" id="PF13592"/>
    </source>
</evidence>
<proteinExistence type="predicted"/>
<feature type="domain" description="Winged helix-turn helix" evidence="1">
    <location>
        <begin position="2"/>
        <end position="51"/>
    </location>
</feature>
<sequence length="84" mass="10044">MLVSWIEQRFQQSFTEKGVSKLLKRLGFSYTKATYTLAHANPVEQKAFREITLPKLKEQIVEGQIDHFHRLRNWARHSSRSRRM</sequence>
<gene>
    <name evidence="2" type="ORF">E6C55_33490</name>
</gene>
<dbReference type="EMBL" id="SSOB01000154">
    <property type="protein sequence ID" value="THF72133.1"/>
    <property type="molecule type" value="Genomic_DNA"/>
</dbReference>
<dbReference type="InterPro" id="IPR025959">
    <property type="entry name" value="Winged_HTH_dom"/>
</dbReference>
<organism evidence="2 3">
    <name type="scientific">Cohnella fermenti</name>
    <dbReference type="NCBI Taxonomy" id="2565925"/>
    <lineage>
        <taxon>Bacteria</taxon>
        <taxon>Bacillati</taxon>
        <taxon>Bacillota</taxon>
        <taxon>Bacilli</taxon>
        <taxon>Bacillales</taxon>
        <taxon>Paenibacillaceae</taxon>
        <taxon>Cohnella</taxon>
    </lineage>
</organism>
<dbReference type="Pfam" id="PF13592">
    <property type="entry name" value="HTH_33"/>
    <property type="match status" value="1"/>
</dbReference>